<reference evidence="2" key="2">
    <citation type="submission" date="2022-10" db="EMBL/GenBank/DDBJ databases">
        <authorList>
            <consortium name="ENA_rothamsted_submissions"/>
            <consortium name="culmorum"/>
            <person name="King R."/>
        </authorList>
    </citation>
    <scope>NUCLEOTIDE SEQUENCE</scope>
</reference>
<gene>
    <name evidence="2" type="ORF">APHIGO_LOCUS6496</name>
</gene>
<feature type="compositionally biased region" description="Basic residues" evidence="1">
    <location>
        <begin position="17"/>
        <end position="30"/>
    </location>
</feature>
<dbReference type="AlphaFoldDB" id="A0A9P0J5T9"/>
<name>A0A9P0J5T9_APHGO</name>
<accession>A0A9P0J5T9</accession>
<evidence type="ECO:0000256" key="1">
    <source>
        <dbReference type="SAM" id="MobiDB-lite"/>
    </source>
</evidence>
<protein>
    <submittedName>
        <fullName evidence="2">Uncharacterized protein</fullName>
    </submittedName>
</protein>
<reference evidence="2" key="1">
    <citation type="submission" date="2022-02" db="EMBL/GenBank/DDBJ databases">
        <authorList>
            <person name="King R."/>
        </authorList>
    </citation>
    <scope>NUCLEOTIDE SEQUENCE</scope>
</reference>
<evidence type="ECO:0000313" key="2">
    <source>
        <dbReference type="EMBL" id="CAH1725403.1"/>
    </source>
</evidence>
<dbReference type="Proteomes" id="UP001154329">
    <property type="component" value="Chromosome 2"/>
</dbReference>
<evidence type="ECO:0000313" key="3">
    <source>
        <dbReference type="Proteomes" id="UP001154329"/>
    </source>
</evidence>
<dbReference type="EMBL" id="OU899035">
    <property type="protein sequence ID" value="CAH1725403.1"/>
    <property type="molecule type" value="Genomic_DNA"/>
</dbReference>
<organism evidence="2 3">
    <name type="scientific">Aphis gossypii</name>
    <name type="common">Cotton aphid</name>
    <dbReference type="NCBI Taxonomy" id="80765"/>
    <lineage>
        <taxon>Eukaryota</taxon>
        <taxon>Metazoa</taxon>
        <taxon>Ecdysozoa</taxon>
        <taxon>Arthropoda</taxon>
        <taxon>Hexapoda</taxon>
        <taxon>Insecta</taxon>
        <taxon>Pterygota</taxon>
        <taxon>Neoptera</taxon>
        <taxon>Paraneoptera</taxon>
        <taxon>Hemiptera</taxon>
        <taxon>Sternorrhyncha</taxon>
        <taxon>Aphidomorpha</taxon>
        <taxon>Aphidoidea</taxon>
        <taxon>Aphididae</taxon>
        <taxon>Aphidini</taxon>
        <taxon>Aphis</taxon>
        <taxon>Aphis</taxon>
    </lineage>
</organism>
<sequence>MADTEDWRKPTTVYRSTYRRKPSSAKRGRRPPSAVARFERTLADRKLIDNPVPPDMAIALRAETAIGTYARDYLLPAHVAAVADMWSRRHRPPSTGRVATAAGPTACERPVAAPRTNVTYTGPAPPESYVPPRTEYWWTHGQLAGRAMADGAVPKRIKRCQRINPTRFF</sequence>
<proteinExistence type="predicted"/>
<feature type="region of interest" description="Disordered" evidence="1">
    <location>
        <begin position="1"/>
        <end position="34"/>
    </location>
</feature>
<keyword evidence="3" id="KW-1185">Reference proteome</keyword>